<evidence type="ECO:0000259" key="2">
    <source>
        <dbReference type="Pfam" id="PF10172"/>
    </source>
</evidence>
<name>A0A8C4QVI0_EPTBU</name>
<evidence type="ECO:0000256" key="1">
    <source>
        <dbReference type="SAM" id="MobiDB-lite"/>
    </source>
</evidence>
<keyword evidence="4" id="KW-1185">Reference proteome</keyword>
<evidence type="ECO:0000313" key="4">
    <source>
        <dbReference type="Proteomes" id="UP000694388"/>
    </source>
</evidence>
<reference evidence="3" key="2">
    <citation type="submission" date="2025-09" db="UniProtKB">
        <authorList>
            <consortium name="Ensembl"/>
        </authorList>
    </citation>
    <scope>IDENTIFICATION</scope>
</reference>
<proteinExistence type="predicted"/>
<accession>A0A8C4QVI0</accession>
<protein>
    <recommendedName>
        <fullName evidence="2">DET1- and DDB1-associated protein 1 domain-containing protein</fullName>
    </recommendedName>
</protein>
<dbReference type="InterPro" id="IPR018276">
    <property type="entry name" value="DDA1_dom"/>
</dbReference>
<feature type="domain" description="DET1- and DDB1-associated protein 1" evidence="2">
    <location>
        <begin position="19"/>
        <end position="39"/>
    </location>
</feature>
<dbReference type="AlphaFoldDB" id="A0A8C4QVI0"/>
<reference evidence="3" key="1">
    <citation type="submission" date="2025-08" db="UniProtKB">
        <authorList>
            <consortium name="Ensembl"/>
        </authorList>
    </citation>
    <scope>IDENTIFICATION</scope>
</reference>
<feature type="region of interest" description="Disordered" evidence="1">
    <location>
        <begin position="40"/>
        <end position="72"/>
    </location>
</feature>
<dbReference type="Pfam" id="PF10172">
    <property type="entry name" value="DDA1"/>
    <property type="match status" value="1"/>
</dbReference>
<organism evidence="3 4">
    <name type="scientific">Eptatretus burgeri</name>
    <name type="common">Inshore hagfish</name>
    <dbReference type="NCBI Taxonomy" id="7764"/>
    <lineage>
        <taxon>Eukaryota</taxon>
        <taxon>Metazoa</taxon>
        <taxon>Chordata</taxon>
        <taxon>Craniata</taxon>
        <taxon>Vertebrata</taxon>
        <taxon>Cyclostomata</taxon>
        <taxon>Myxini</taxon>
        <taxon>Myxiniformes</taxon>
        <taxon>Myxinidae</taxon>
        <taxon>Eptatretinae</taxon>
        <taxon>Eptatretus</taxon>
    </lineage>
</organism>
<evidence type="ECO:0000313" key="3">
    <source>
        <dbReference type="Ensembl" id="ENSEBUP00000021182.1"/>
    </source>
</evidence>
<dbReference type="Proteomes" id="UP000694388">
    <property type="component" value="Unplaced"/>
</dbReference>
<sequence length="72" mass="8259">MFSVLSTLFPPFLDHPCMDSVIITEKTNILLRYLNQRFDRKQTGPRTHTRTHTQRIGPNDIYSDLQPGGQSG</sequence>
<dbReference type="Ensembl" id="ENSEBUT00000021758.1">
    <property type="protein sequence ID" value="ENSEBUP00000021182.1"/>
    <property type="gene ID" value="ENSEBUG00000013095.1"/>
</dbReference>